<name>A0ABQ1JUX4_9PROT</name>
<evidence type="ECO:0000256" key="10">
    <source>
        <dbReference type="ARBA" id="ARBA00023303"/>
    </source>
</evidence>
<evidence type="ECO:0000256" key="8">
    <source>
        <dbReference type="ARBA" id="ARBA00023065"/>
    </source>
</evidence>
<comment type="caution">
    <text evidence="13">The sequence shown here is derived from an EMBL/GenBank/DDBJ whole genome shotgun (WGS) entry which is preliminary data.</text>
</comment>
<evidence type="ECO:0000256" key="9">
    <source>
        <dbReference type="ARBA" id="ARBA00023136"/>
    </source>
</evidence>
<dbReference type="Pfam" id="PF00520">
    <property type="entry name" value="Ion_trans"/>
    <property type="match status" value="1"/>
</dbReference>
<protein>
    <submittedName>
        <fullName evidence="13">Ion transporter</fullName>
    </submittedName>
</protein>
<evidence type="ECO:0000256" key="4">
    <source>
        <dbReference type="ARBA" id="ARBA00022692"/>
    </source>
</evidence>
<organism evidence="13 14">
    <name type="scientific">Henriciella pelagia</name>
    <dbReference type="NCBI Taxonomy" id="1977912"/>
    <lineage>
        <taxon>Bacteria</taxon>
        <taxon>Pseudomonadati</taxon>
        <taxon>Pseudomonadota</taxon>
        <taxon>Alphaproteobacteria</taxon>
        <taxon>Hyphomonadales</taxon>
        <taxon>Hyphomonadaceae</taxon>
        <taxon>Henriciella</taxon>
    </lineage>
</organism>
<evidence type="ECO:0000313" key="14">
    <source>
        <dbReference type="Proteomes" id="UP000628854"/>
    </source>
</evidence>
<evidence type="ECO:0000313" key="13">
    <source>
        <dbReference type="EMBL" id="GGB78823.1"/>
    </source>
</evidence>
<keyword evidence="5" id="KW-0631">Potassium channel</keyword>
<keyword evidence="2" id="KW-0813">Transport</keyword>
<keyword evidence="8" id="KW-0406">Ion transport</keyword>
<evidence type="ECO:0000256" key="7">
    <source>
        <dbReference type="ARBA" id="ARBA00022989"/>
    </source>
</evidence>
<evidence type="ECO:0000256" key="11">
    <source>
        <dbReference type="SAM" id="Phobius"/>
    </source>
</evidence>
<dbReference type="Proteomes" id="UP000628854">
    <property type="component" value="Unassembled WGS sequence"/>
</dbReference>
<reference evidence="14" key="1">
    <citation type="journal article" date="2019" name="Int. J. Syst. Evol. Microbiol.">
        <title>The Global Catalogue of Microorganisms (GCM) 10K type strain sequencing project: providing services to taxonomists for standard genome sequencing and annotation.</title>
        <authorList>
            <consortium name="The Broad Institute Genomics Platform"/>
            <consortium name="The Broad Institute Genome Sequencing Center for Infectious Disease"/>
            <person name="Wu L."/>
            <person name="Ma J."/>
        </authorList>
    </citation>
    <scope>NUCLEOTIDE SEQUENCE [LARGE SCALE GENOMIC DNA]</scope>
    <source>
        <strain evidence="14">CGMCC 1.15928</strain>
    </source>
</reference>
<evidence type="ECO:0000256" key="1">
    <source>
        <dbReference type="ARBA" id="ARBA00004141"/>
    </source>
</evidence>
<dbReference type="PRINTS" id="PR00169">
    <property type="entry name" value="KCHANNEL"/>
</dbReference>
<evidence type="ECO:0000256" key="6">
    <source>
        <dbReference type="ARBA" id="ARBA00022958"/>
    </source>
</evidence>
<feature type="transmembrane region" description="Helical" evidence="11">
    <location>
        <begin position="92"/>
        <end position="115"/>
    </location>
</feature>
<keyword evidence="14" id="KW-1185">Reference proteome</keyword>
<feature type="domain" description="Ion transport" evidence="12">
    <location>
        <begin position="36"/>
        <end position="227"/>
    </location>
</feature>
<gene>
    <name evidence="13" type="ORF">GCM10011503_29580</name>
</gene>
<sequence>MSWDTLAMSDRAGLNRQLFWLYEGTGKGPFVFRWALLIFDILTIGYFLWAPFDQRERSHYAVDYVIGIVILFDLVARFYIARHKHRFFLKWINWADLVVVVTMFAPLLVSNFAFLRILRAVRAVRAFTFIRRVKGITPYFQRYERIIDKVTNLVVFVFIMAAIVYATQVGRNDDIRTYLDSLYFAISSLTTTGYGDIIMDNQLGRLLAIMIMVLGLSLFLQLLRALIEPDQKVDCECETCGLVRHDRDAIHCKHCGSPIKIKTEGLT</sequence>
<dbReference type="InterPro" id="IPR047871">
    <property type="entry name" value="K_chnl_Slo-like"/>
</dbReference>
<proteinExistence type="predicted"/>
<keyword evidence="10" id="KW-0407">Ion channel</keyword>
<dbReference type="Gene3D" id="1.10.287.70">
    <property type="match status" value="1"/>
</dbReference>
<keyword evidence="4 11" id="KW-0812">Transmembrane</keyword>
<evidence type="ECO:0000256" key="3">
    <source>
        <dbReference type="ARBA" id="ARBA00022538"/>
    </source>
</evidence>
<feature type="transmembrane region" description="Helical" evidence="11">
    <location>
        <begin position="206"/>
        <end position="227"/>
    </location>
</feature>
<dbReference type="PANTHER" id="PTHR10027:SF10">
    <property type="entry name" value="SLOWPOKE 2, ISOFORM D"/>
    <property type="match status" value="1"/>
</dbReference>
<dbReference type="EMBL" id="BMKF01000002">
    <property type="protein sequence ID" value="GGB78823.1"/>
    <property type="molecule type" value="Genomic_DNA"/>
</dbReference>
<feature type="transmembrane region" description="Helical" evidence="11">
    <location>
        <begin position="150"/>
        <end position="169"/>
    </location>
</feature>
<keyword evidence="3" id="KW-0633">Potassium transport</keyword>
<feature type="transmembrane region" description="Helical" evidence="11">
    <location>
        <begin position="30"/>
        <end position="49"/>
    </location>
</feature>
<keyword evidence="7 11" id="KW-1133">Transmembrane helix</keyword>
<evidence type="ECO:0000256" key="5">
    <source>
        <dbReference type="ARBA" id="ARBA00022826"/>
    </source>
</evidence>
<feature type="transmembrane region" description="Helical" evidence="11">
    <location>
        <begin position="61"/>
        <end position="80"/>
    </location>
</feature>
<dbReference type="SUPFAM" id="SSF81324">
    <property type="entry name" value="Voltage-gated potassium channels"/>
    <property type="match status" value="1"/>
</dbReference>
<comment type="subcellular location">
    <subcellularLocation>
        <location evidence="1">Membrane</location>
        <topology evidence="1">Multi-pass membrane protein</topology>
    </subcellularLocation>
</comment>
<dbReference type="InterPro" id="IPR005821">
    <property type="entry name" value="Ion_trans_dom"/>
</dbReference>
<accession>A0ABQ1JUX4</accession>
<evidence type="ECO:0000259" key="12">
    <source>
        <dbReference type="Pfam" id="PF00520"/>
    </source>
</evidence>
<keyword evidence="6" id="KW-0630">Potassium</keyword>
<dbReference type="PANTHER" id="PTHR10027">
    <property type="entry name" value="CALCIUM-ACTIVATED POTASSIUM CHANNEL ALPHA CHAIN"/>
    <property type="match status" value="1"/>
</dbReference>
<evidence type="ECO:0000256" key="2">
    <source>
        <dbReference type="ARBA" id="ARBA00022448"/>
    </source>
</evidence>
<keyword evidence="9 11" id="KW-0472">Membrane</keyword>